<dbReference type="HOGENOM" id="CLU_963317_0_0_1"/>
<accession>A0A0D0CLP8</accession>
<dbReference type="OrthoDB" id="2546621at2759"/>
<dbReference type="EMBL" id="KN834762">
    <property type="protein sequence ID" value="KIK63924.1"/>
    <property type="molecule type" value="Genomic_DNA"/>
</dbReference>
<proteinExistence type="predicted"/>
<name>A0A0D0CLP8_9AGAR</name>
<evidence type="ECO:0000313" key="3">
    <source>
        <dbReference type="Proteomes" id="UP000053593"/>
    </source>
</evidence>
<evidence type="ECO:0000256" key="1">
    <source>
        <dbReference type="SAM" id="MobiDB-lite"/>
    </source>
</evidence>
<organism evidence="2 3">
    <name type="scientific">Collybiopsis luxurians FD-317 M1</name>
    <dbReference type="NCBI Taxonomy" id="944289"/>
    <lineage>
        <taxon>Eukaryota</taxon>
        <taxon>Fungi</taxon>
        <taxon>Dikarya</taxon>
        <taxon>Basidiomycota</taxon>
        <taxon>Agaricomycotina</taxon>
        <taxon>Agaricomycetes</taxon>
        <taxon>Agaricomycetidae</taxon>
        <taxon>Agaricales</taxon>
        <taxon>Marasmiineae</taxon>
        <taxon>Omphalotaceae</taxon>
        <taxon>Collybiopsis</taxon>
        <taxon>Collybiopsis luxurians</taxon>
    </lineage>
</organism>
<gene>
    <name evidence="2" type="ORF">GYMLUDRAFT_195633</name>
</gene>
<protein>
    <submittedName>
        <fullName evidence="2">Uncharacterized protein</fullName>
    </submittedName>
</protein>
<reference evidence="2 3" key="1">
    <citation type="submission" date="2014-04" db="EMBL/GenBank/DDBJ databases">
        <title>Evolutionary Origins and Diversification of the Mycorrhizal Mutualists.</title>
        <authorList>
            <consortium name="DOE Joint Genome Institute"/>
            <consortium name="Mycorrhizal Genomics Consortium"/>
            <person name="Kohler A."/>
            <person name="Kuo A."/>
            <person name="Nagy L.G."/>
            <person name="Floudas D."/>
            <person name="Copeland A."/>
            <person name="Barry K.W."/>
            <person name="Cichocki N."/>
            <person name="Veneault-Fourrey C."/>
            <person name="LaButti K."/>
            <person name="Lindquist E.A."/>
            <person name="Lipzen A."/>
            <person name="Lundell T."/>
            <person name="Morin E."/>
            <person name="Murat C."/>
            <person name="Riley R."/>
            <person name="Ohm R."/>
            <person name="Sun H."/>
            <person name="Tunlid A."/>
            <person name="Henrissat B."/>
            <person name="Grigoriev I.V."/>
            <person name="Hibbett D.S."/>
            <person name="Martin F."/>
        </authorList>
    </citation>
    <scope>NUCLEOTIDE SEQUENCE [LARGE SCALE GENOMIC DNA]</scope>
    <source>
        <strain evidence="2 3">FD-317 M1</strain>
    </source>
</reference>
<dbReference type="Proteomes" id="UP000053593">
    <property type="component" value="Unassembled WGS sequence"/>
</dbReference>
<dbReference type="AlphaFoldDB" id="A0A0D0CLP8"/>
<feature type="region of interest" description="Disordered" evidence="1">
    <location>
        <begin position="207"/>
        <end position="235"/>
    </location>
</feature>
<evidence type="ECO:0000313" key="2">
    <source>
        <dbReference type="EMBL" id="KIK63924.1"/>
    </source>
</evidence>
<keyword evidence="3" id="KW-1185">Reference proteome</keyword>
<sequence>MASGDAGKYWAKGCKLGEQIGGVYVDKIQVGLIFNPPWSQSTIIVSETFARLPIAFMHPYAETLVGELKASSFSLLDTYPTPTYVSSRPIAFQDAPIRYISTSQPNSAIVCLFCPLSTTSSSEPFPPPNLVHSSTSAALLSLIASRFPHLNATLLVLPFPRILPPAPKVLGNSDFSHLSDDEYQWSAGMMGIVHTLLFSAVGQKPGAPWQTPSNSKASGAASARNRAPVNDGMYI</sequence>